<evidence type="ECO:0000313" key="2">
    <source>
        <dbReference type="EMBL" id="SPD11913.1"/>
    </source>
</evidence>
<evidence type="ECO:0000313" key="5">
    <source>
        <dbReference type="EMBL" id="SPD31673.1"/>
    </source>
</evidence>
<evidence type="ECO:0000313" key="6">
    <source>
        <dbReference type="EMBL" id="SPD34026.1"/>
    </source>
</evidence>
<sequence>MKNAKKKNRRARASNFNGKGIVATNVATNGEDEESKGLQALAEAFFGFSRRCRFGLQRSQRRSRYSRICPRALVWVRVRARA</sequence>
<dbReference type="EMBL" id="OIVN01000647">
    <property type="protein sequence ID" value="SPC83458.1"/>
    <property type="molecule type" value="Genomic_DNA"/>
</dbReference>
<evidence type="ECO:0000313" key="1">
    <source>
        <dbReference type="EMBL" id="SPC83458.1"/>
    </source>
</evidence>
<dbReference type="EMBL" id="OIVN01006372">
    <property type="protein sequence ID" value="SPD31673.1"/>
    <property type="molecule type" value="Genomic_DNA"/>
</dbReference>
<dbReference type="EMBL" id="OIVN01003535">
    <property type="protein sequence ID" value="SPD11913.1"/>
    <property type="molecule type" value="Genomic_DNA"/>
</dbReference>
<proteinExistence type="predicted"/>
<dbReference type="AlphaFoldDB" id="A0A2N9F8H5"/>
<gene>
    <name evidence="1" type="ORF">FSB_LOCUS11340</name>
    <name evidence="2" type="ORF">FSB_LOCUS39795</name>
    <name evidence="3" type="ORF">FSB_LOCUS46111</name>
    <name evidence="4" type="ORF">FSB_LOCUS50180</name>
    <name evidence="5" type="ORF">FSB_LOCUS59555</name>
    <name evidence="6" type="ORF">FSB_LOCUS61908</name>
</gene>
<protein>
    <submittedName>
        <fullName evidence="1">Uncharacterized protein</fullName>
    </submittedName>
</protein>
<reference evidence="1" key="1">
    <citation type="submission" date="2018-02" db="EMBL/GenBank/DDBJ databases">
        <authorList>
            <person name="Cohen D.B."/>
            <person name="Kent A.D."/>
        </authorList>
    </citation>
    <scope>NUCLEOTIDE SEQUENCE</scope>
</reference>
<dbReference type="EMBL" id="OIVN01004580">
    <property type="protein sequence ID" value="SPD18229.1"/>
    <property type="molecule type" value="Genomic_DNA"/>
</dbReference>
<dbReference type="EMBL" id="OIVN01006486">
    <property type="protein sequence ID" value="SPD34026.1"/>
    <property type="molecule type" value="Genomic_DNA"/>
</dbReference>
<evidence type="ECO:0000313" key="4">
    <source>
        <dbReference type="EMBL" id="SPD22298.1"/>
    </source>
</evidence>
<accession>A0A2N9F8H5</accession>
<name>A0A2N9F8H5_FAGSY</name>
<evidence type="ECO:0000313" key="3">
    <source>
        <dbReference type="EMBL" id="SPD18229.1"/>
    </source>
</evidence>
<organism evidence="1">
    <name type="scientific">Fagus sylvatica</name>
    <name type="common">Beechnut</name>
    <dbReference type="NCBI Taxonomy" id="28930"/>
    <lineage>
        <taxon>Eukaryota</taxon>
        <taxon>Viridiplantae</taxon>
        <taxon>Streptophyta</taxon>
        <taxon>Embryophyta</taxon>
        <taxon>Tracheophyta</taxon>
        <taxon>Spermatophyta</taxon>
        <taxon>Magnoliopsida</taxon>
        <taxon>eudicotyledons</taxon>
        <taxon>Gunneridae</taxon>
        <taxon>Pentapetalae</taxon>
        <taxon>rosids</taxon>
        <taxon>fabids</taxon>
        <taxon>Fagales</taxon>
        <taxon>Fagaceae</taxon>
        <taxon>Fagus</taxon>
    </lineage>
</organism>
<dbReference type="EMBL" id="OIVN01005401">
    <property type="protein sequence ID" value="SPD22298.1"/>
    <property type="molecule type" value="Genomic_DNA"/>
</dbReference>